<comment type="similarity">
    <text evidence="2">Belongs to the ABC transporter superfamily.</text>
</comment>
<dbReference type="PROSITE" id="PS00211">
    <property type="entry name" value="ABC_TRANSPORTER_1"/>
    <property type="match status" value="1"/>
</dbReference>
<dbReference type="InterPro" id="IPR027417">
    <property type="entry name" value="P-loop_NTPase"/>
</dbReference>
<evidence type="ECO:0000256" key="3">
    <source>
        <dbReference type="ARBA" id="ARBA00022448"/>
    </source>
</evidence>
<dbReference type="RefSeq" id="WP_189062073.1">
    <property type="nucleotide sequence ID" value="NZ_BMMK01000063.1"/>
</dbReference>
<evidence type="ECO:0000256" key="2">
    <source>
        <dbReference type="ARBA" id="ARBA00005417"/>
    </source>
</evidence>
<keyword evidence="4" id="KW-1003">Cell membrane</keyword>
<protein>
    <submittedName>
        <fullName evidence="12">Nod factor export ATP-binding protein I</fullName>
    </submittedName>
</protein>
<gene>
    <name evidence="12" type="primary">nodI</name>
    <name evidence="12" type="ORF">GCM10012275_62880</name>
</gene>
<keyword evidence="7" id="KW-1278">Translocase</keyword>
<keyword evidence="3" id="KW-0813">Transport</keyword>
<organism evidence="12 13">
    <name type="scientific">Longimycelium tulufanense</name>
    <dbReference type="NCBI Taxonomy" id="907463"/>
    <lineage>
        <taxon>Bacteria</taxon>
        <taxon>Bacillati</taxon>
        <taxon>Actinomycetota</taxon>
        <taxon>Actinomycetes</taxon>
        <taxon>Pseudonocardiales</taxon>
        <taxon>Pseudonocardiaceae</taxon>
        <taxon>Longimycelium</taxon>
    </lineage>
</organism>
<dbReference type="InterPro" id="IPR003439">
    <property type="entry name" value="ABC_transporter-like_ATP-bd"/>
</dbReference>
<dbReference type="Proteomes" id="UP000637578">
    <property type="component" value="Unassembled WGS sequence"/>
</dbReference>
<evidence type="ECO:0000256" key="10">
    <source>
        <dbReference type="SAM" id="MobiDB-lite"/>
    </source>
</evidence>
<dbReference type="InterPro" id="IPR003593">
    <property type="entry name" value="AAA+_ATPase"/>
</dbReference>
<dbReference type="CDD" id="cd03230">
    <property type="entry name" value="ABC_DR_subfamily_A"/>
    <property type="match status" value="1"/>
</dbReference>
<comment type="caution">
    <text evidence="12">The sequence shown here is derived from an EMBL/GenBank/DDBJ whole genome shotgun (WGS) entry which is preliminary data.</text>
</comment>
<evidence type="ECO:0000256" key="7">
    <source>
        <dbReference type="ARBA" id="ARBA00022967"/>
    </source>
</evidence>
<dbReference type="PANTHER" id="PTHR42711">
    <property type="entry name" value="ABC TRANSPORTER ATP-BINDING PROTEIN"/>
    <property type="match status" value="1"/>
</dbReference>
<accession>A0A8J3CKR9</accession>
<dbReference type="Pfam" id="PF00005">
    <property type="entry name" value="ABC_tran"/>
    <property type="match status" value="1"/>
</dbReference>
<dbReference type="FunFam" id="3.40.50.300:FF:000589">
    <property type="entry name" value="ABC transporter, ATP-binding subunit"/>
    <property type="match status" value="1"/>
</dbReference>
<reference evidence="12" key="1">
    <citation type="journal article" date="2014" name="Int. J. Syst. Evol. Microbiol.">
        <title>Complete genome sequence of Corynebacterium casei LMG S-19264T (=DSM 44701T), isolated from a smear-ripened cheese.</title>
        <authorList>
            <consortium name="US DOE Joint Genome Institute (JGI-PGF)"/>
            <person name="Walter F."/>
            <person name="Albersmeier A."/>
            <person name="Kalinowski J."/>
            <person name="Ruckert C."/>
        </authorList>
    </citation>
    <scope>NUCLEOTIDE SEQUENCE</scope>
    <source>
        <strain evidence="12">CGMCC 4.5737</strain>
    </source>
</reference>
<evidence type="ECO:0000313" key="12">
    <source>
        <dbReference type="EMBL" id="GGM83684.1"/>
    </source>
</evidence>
<dbReference type="GO" id="GO:0005886">
    <property type="term" value="C:plasma membrane"/>
    <property type="evidence" value="ECO:0007669"/>
    <property type="project" value="UniProtKB-SubCell"/>
</dbReference>
<dbReference type="SUPFAM" id="SSF52540">
    <property type="entry name" value="P-loop containing nucleoside triphosphate hydrolases"/>
    <property type="match status" value="1"/>
</dbReference>
<evidence type="ECO:0000259" key="11">
    <source>
        <dbReference type="PROSITE" id="PS50893"/>
    </source>
</evidence>
<reference evidence="12" key="2">
    <citation type="submission" date="2020-09" db="EMBL/GenBank/DDBJ databases">
        <authorList>
            <person name="Sun Q."/>
            <person name="Zhou Y."/>
        </authorList>
    </citation>
    <scope>NUCLEOTIDE SEQUENCE</scope>
    <source>
        <strain evidence="12">CGMCC 4.5737</strain>
    </source>
</reference>
<evidence type="ECO:0000313" key="13">
    <source>
        <dbReference type="Proteomes" id="UP000637578"/>
    </source>
</evidence>
<keyword evidence="9" id="KW-0046">Antibiotic resistance</keyword>
<feature type="domain" description="ABC transporter" evidence="11">
    <location>
        <begin position="25"/>
        <end position="255"/>
    </location>
</feature>
<dbReference type="EMBL" id="BMMK01000063">
    <property type="protein sequence ID" value="GGM83684.1"/>
    <property type="molecule type" value="Genomic_DNA"/>
</dbReference>
<dbReference type="GO" id="GO:0046677">
    <property type="term" value="P:response to antibiotic"/>
    <property type="evidence" value="ECO:0007669"/>
    <property type="project" value="UniProtKB-KW"/>
</dbReference>
<keyword evidence="6 12" id="KW-0067">ATP-binding</keyword>
<dbReference type="Gene3D" id="3.40.50.300">
    <property type="entry name" value="P-loop containing nucleotide triphosphate hydrolases"/>
    <property type="match status" value="1"/>
</dbReference>
<dbReference type="PANTHER" id="PTHR42711:SF5">
    <property type="entry name" value="ABC TRANSPORTER ATP-BINDING PROTEIN NATA"/>
    <property type="match status" value="1"/>
</dbReference>
<evidence type="ECO:0000256" key="1">
    <source>
        <dbReference type="ARBA" id="ARBA00004202"/>
    </source>
</evidence>
<evidence type="ECO:0000256" key="9">
    <source>
        <dbReference type="ARBA" id="ARBA00023251"/>
    </source>
</evidence>
<proteinExistence type="inferred from homology"/>
<feature type="region of interest" description="Disordered" evidence="10">
    <location>
        <begin position="1"/>
        <end position="22"/>
    </location>
</feature>
<evidence type="ECO:0000256" key="4">
    <source>
        <dbReference type="ARBA" id="ARBA00022475"/>
    </source>
</evidence>
<evidence type="ECO:0000256" key="6">
    <source>
        <dbReference type="ARBA" id="ARBA00022840"/>
    </source>
</evidence>
<keyword evidence="13" id="KW-1185">Reference proteome</keyword>
<keyword evidence="5" id="KW-0547">Nucleotide-binding</keyword>
<dbReference type="PROSITE" id="PS50893">
    <property type="entry name" value="ABC_TRANSPORTER_2"/>
    <property type="match status" value="1"/>
</dbReference>
<comment type="subcellular location">
    <subcellularLocation>
        <location evidence="1">Cell membrane</location>
        <topology evidence="1">Peripheral membrane protein</topology>
    </subcellularLocation>
</comment>
<name>A0A8J3CKR9_9PSEU</name>
<dbReference type="GO" id="GO:0005524">
    <property type="term" value="F:ATP binding"/>
    <property type="evidence" value="ECO:0007669"/>
    <property type="project" value="UniProtKB-KW"/>
</dbReference>
<dbReference type="InterPro" id="IPR017871">
    <property type="entry name" value="ABC_transporter-like_CS"/>
</dbReference>
<evidence type="ECO:0000256" key="5">
    <source>
        <dbReference type="ARBA" id="ARBA00022741"/>
    </source>
</evidence>
<evidence type="ECO:0000256" key="8">
    <source>
        <dbReference type="ARBA" id="ARBA00023136"/>
    </source>
</evidence>
<dbReference type="InterPro" id="IPR050763">
    <property type="entry name" value="ABC_transporter_ATP-binding"/>
</dbReference>
<dbReference type="AlphaFoldDB" id="A0A8J3CKR9"/>
<dbReference type="SMART" id="SM00382">
    <property type="entry name" value="AAA"/>
    <property type="match status" value="1"/>
</dbReference>
<dbReference type="GO" id="GO:0016887">
    <property type="term" value="F:ATP hydrolysis activity"/>
    <property type="evidence" value="ECO:0007669"/>
    <property type="project" value="InterPro"/>
</dbReference>
<keyword evidence="8" id="KW-0472">Membrane</keyword>
<sequence>MRSTTVAGERVPGDGPDEPQTAPVVRASGLRKQFGDVIAVDGLELSVPAGTCFGLLGPNGAGKTTTMRLLLGQSTPDAGSIDILGYEIPRERKHARIHVGVVSQQDTLDEELTVRENLDVFARLYRVPRRRRTAAVDQAMALAGLTERVNTLVHALSGGMRRRLLVARALVHQPRLVLLDEPTVGLDPQVRHELWALIEQLRADGVTLIMTTHYIEEAERLSDAVALMVRGDIVDQGSPADLRRLHAGGEAVEFYGPPHRLDEIAAAAAAANLPTRRVANSIAVLRAEEDCTQRLVSGIDMPAQRRPSTLEDVFVLRTGETIE</sequence>